<dbReference type="EMBL" id="JARKIB010000015">
    <property type="protein sequence ID" value="KAJ7771564.1"/>
    <property type="molecule type" value="Genomic_DNA"/>
</dbReference>
<dbReference type="Gene3D" id="1.20.1280.50">
    <property type="match status" value="1"/>
</dbReference>
<organism evidence="1 2">
    <name type="scientific">Mycena metata</name>
    <dbReference type="NCBI Taxonomy" id="1033252"/>
    <lineage>
        <taxon>Eukaryota</taxon>
        <taxon>Fungi</taxon>
        <taxon>Dikarya</taxon>
        <taxon>Basidiomycota</taxon>
        <taxon>Agaricomycotina</taxon>
        <taxon>Agaricomycetes</taxon>
        <taxon>Agaricomycetidae</taxon>
        <taxon>Agaricales</taxon>
        <taxon>Marasmiineae</taxon>
        <taxon>Mycenaceae</taxon>
        <taxon>Mycena</taxon>
    </lineage>
</organism>
<keyword evidence="2" id="KW-1185">Reference proteome</keyword>
<dbReference type="InterPro" id="IPR036047">
    <property type="entry name" value="F-box-like_dom_sf"/>
</dbReference>
<dbReference type="AlphaFoldDB" id="A0AAD7JVL8"/>
<comment type="caution">
    <text evidence="1">The sequence shown here is derived from an EMBL/GenBank/DDBJ whole genome shotgun (WGS) entry which is preliminary data.</text>
</comment>
<proteinExistence type="predicted"/>
<dbReference type="SUPFAM" id="SSF81383">
    <property type="entry name" value="F-box domain"/>
    <property type="match status" value="1"/>
</dbReference>
<sequence>MSTLETDRRCVADLDAQISELEHSEPSLSALQATRARVQERLDSYRYPVLTLLDEMVSEIFQHFLPVYPLCPPLTGLLSPTTLTQVCRAWREIALSTPSLWRAISLSLQSDIPPLRQDREVDIWVRRSRSCPMAVVISDDVYPRNFDHKSEVLATVAAHRACWEHMKIRIFRPHNLASLFRGPMPRLRHVVLYFWQESSDIEFLEAPLLHTVALDTVNASTTPNLIHCHLNIDPGDEDDEILRLPDVTLAYLQSLALFDPASHWESWISAADYLGSFTVPALRLLKISDGFLGRDPLHSLASFISKSGCKLQEMRIEEKFGTVSRLAYHDAFPSIQFSFDESAFGLAIQVEGPPKIKTSRCFQLVILENPKFGPQKPKFSDNPWRELHGAYFQRLFERLLSAVGPRYSSYPGLSDLYPAFPSLKALYHAHYYLFKSIMLALDMYSQYLVLGDPDRPHESPSPTDENDDEDPWDLNVRRYYRDARACWEDTAKELPAALSAELHFLGYDWMLGAQALVLPWLADSQIHTIRMDIPEVGKAAQQDLETLQEAYESLVQELDKRGQGQGRTEILAINTQLESAVKRFSSHRLALGTVSGHPFPKRPDSPDSDADTI</sequence>
<reference evidence="1" key="1">
    <citation type="submission" date="2023-03" db="EMBL/GenBank/DDBJ databases">
        <title>Massive genome expansion in bonnet fungi (Mycena s.s.) driven by repeated elements and novel gene families across ecological guilds.</title>
        <authorList>
            <consortium name="Lawrence Berkeley National Laboratory"/>
            <person name="Harder C.B."/>
            <person name="Miyauchi S."/>
            <person name="Viragh M."/>
            <person name="Kuo A."/>
            <person name="Thoen E."/>
            <person name="Andreopoulos B."/>
            <person name="Lu D."/>
            <person name="Skrede I."/>
            <person name="Drula E."/>
            <person name="Henrissat B."/>
            <person name="Morin E."/>
            <person name="Kohler A."/>
            <person name="Barry K."/>
            <person name="LaButti K."/>
            <person name="Morin E."/>
            <person name="Salamov A."/>
            <person name="Lipzen A."/>
            <person name="Mereny Z."/>
            <person name="Hegedus B."/>
            <person name="Baldrian P."/>
            <person name="Stursova M."/>
            <person name="Weitz H."/>
            <person name="Taylor A."/>
            <person name="Grigoriev I.V."/>
            <person name="Nagy L.G."/>
            <person name="Martin F."/>
            <person name="Kauserud H."/>
        </authorList>
    </citation>
    <scope>NUCLEOTIDE SEQUENCE</scope>
    <source>
        <strain evidence="1">CBHHK182m</strain>
    </source>
</reference>
<accession>A0AAD7JVL8</accession>
<evidence type="ECO:0008006" key="3">
    <source>
        <dbReference type="Google" id="ProtNLM"/>
    </source>
</evidence>
<name>A0AAD7JVL8_9AGAR</name>
<evidence type="ECO:0000313" key="1">
    <source>
        <dbReference type="EMBL" id="KAJ7771564.1"/>
    </source>
</evidence>
<protein>
    <recommendedName>
        <fullName evidence="3">F-box domain-containing protein</fullName>
    </recommendedName>
</protein>
<dbReference type="Proteomes" id="UP001215598">
    <property type="component" value="Unassembled WGS sequence"/>
</dbReference>
<gene>
    <name evidence="1" type="ORF">B0H16DRAFT_1881178</name>
</gene>
<evidence type="ECO:0000313" key="2">
    <source>
        <dbReference type="Proteomes" id="UP001215598"/>
    </source>
</evidence>